<accession>A0A1I1EQ78</accession>
<dbReference type="PANTHER" id="PTHR34137">
    <property type="entry name" value="EXODEOXYRIBONUCLEASE 7 SMALL SUBUNIT"/>
    <property type="match status" value="1"/>
</dbReference>
<dbReference type="GO" id="GO:0009318">
    <property type="term" value="C:exodeoxyribonuclease VII complex"/>
    <property type="evidence" value="ECO:0007669"/>
    <property type="project" value="UniProtKB-UniRule"/>
</dbReference>
<dbReference type="Gene3D" id="1.10.287.1040">
    <property type="entry name" value="Exonuclease VII, small subunit"/>
    <property type="match status" value="1"/>
</dbReference>
<evidence type="ECO:0000313" key="8">
    <source>
        <dbReference type="EMBL" id="SFB89329.1"/>
    </source>
</evidence>
<evidence type="ECO:0000256" key="4">
    <source>
        <dbReference type="ARBA" id="ARBA00022801"/>
    </source>
</evidence>
<dbReference type="InterPro" id="IPR037004">
    <property type="entry name" value="Exonuc_VII_ssu_sf"/>
</dbReference>
<keyword evidence="2 6" id="KW-0963">Cytoplasm</keyword>
<dbReference type="HAMAP" id="MF_00337">
    <property type="entry name" value="Exonuc_7_S"/>
    <property type="match status" value="1"/>
</dbReference>
<comment type="catalytic activity">
    <reaction evidence="6">
        <text>Exonucleolytic cleavage in either 5'- to 3'- or 3'- to 5'-direction to yield nucleoside 5'-phosphates.</text>
        <dbReference type="EC" id="3.1.11.6"/>
    </reaction>
</comment>
<evidence type="ECO:0000256" key="2">
    <source>
        <dbReference type="ARBA" id="ARBA00022490"/>
    </source>
</evidence>
<dbReference type="SUPFAM" id="SSF116842">
    <property type="entry name" value="XseB-like"/>
    <property type="match status" value="1"/>
</dbReference>
<evidence type="ECO:0000256" key="1">
    <source>
        <dbReference type="ARBA" id="ARBA00009998"/>
    </source>
</evidence>
<evidence type="ECO:0000256" key="3">
    <source>
        <dbReference type="ARBA" id="ARBA00022722"/>
    </source>
</evidence>
<keyword evidence="9" id="KW-1185">Reference proteome</keyword>
<feature type="compositionally biased region" description="Basic and acidic residues" evidence="7">
    <location>
        <begin position="1"/>
        <end position="18"/>
    </location>
</feature>
<feature type="region of interest" description="Disordered" evidence="7">
    <location>
        <begin position="1"/>
        <end position="26"/>
    </location>
</feature>
<keyword evidence="3 6" id="KW-0540">Nuclease</keyword>
<protein>
    <recommendedName>
        <fullName evidence="6">Exodeoxyribonuclease 7 small subunit</fullName>
        <ecNumber evidence="6">3.1.11.6</ecNumber>
    </recommendedName>
    <alternativeName>
        <fullName evidence="6">Exodeoxyribonuclease VII small subunit</fullName>
        <shortName evidence="6">Exonuclease VII small subunit</shortName>
    </alternativeName>
</protein>
<gene>
    <name evidence="6" type="primary">xseB</name>
    <name evidence="8" type="ORF">SAMN05421773_101414</name>
</gene>
<evidence type="ECO:0000313" key="9">
    <source>
        <dbReference type="Proteomes" id="UP000199207"/>
    </source>
</evidence>
<evidence type="ECO:0000256" key="5">
    <source>
        <dbReference type="ARBA" id="ARBA00022839"/>
    </source>
</evidence>
<keyword evidence="4 6" id="KW-0378">Hydrolase</keyword>
<evidence type="ECO:0000256" key="6">
    <source>
        <dbReference type="HAMAP-Rule" id="MF_00337"/>
    </source>
</evidence>
<dbReference type="Proteomes" id="UP000199207">
    <property type="component" value="Unassembled WGS sequence"/>
</dbReference>
<dbReference type="NCBIfam" id="NF002139">
    <property type="entry name" value="PRK00977.1-3"/>
    <property type="match status" value="1"/>
</dbReference>
<evidence type="ECO:0000256" key="7">
    <source>
        <dbReference type="SAM" id="MobiDB-lite"/>
    </source>
</evidence>
<dbReference type="AlphaFoldDB" id="A0A1I1EQ78"/>
<comment type="similarity">
    <text evidence="1 6">Belongs to the XseB family.</text>
</comment>
<dbReference type="NCBIfam" id="TIGR01280">
    <property type="entry name" value="xseB"/>
    <property type="match status" value="1"/>
</dbReference>
<dbReference type="GO" id="GO:0006308">
    <property type="term" value="P:DNA catabolic process"/>
    <property type="evidence" value="ECO:0007669"/>
    <property type="project" value="UniProtKB-UniRule"/>
</dbReference>
<dbReference type="InterPro" id="IPR003761">
    <property type="entry name" value="Exonuc_VII_S"/>
</dbReference>
<dbReference type="EC" id="3.1.11.6" evidence="6"/>
<comment type="function">
    <text evidence="6">Bidirectionally degrades single-stranded DNA into large acid-insoluble oligonucleotides, which are then degraded further into small acid-soluble oligonucleotides.</text>
</comment>
<comment type="subunit">
    <text evidence="6">Heterooligomer composed of large and small subunits.</text>
</comment>
<dbReference type="GO" id="GO:0005829">
    <property type="term" value="C:cytosol"/>
    <property type="evidence" value="ECO:0007669"/>
    <property type="project" value="TreeGrafter"/>
</dbReference>
<organism evidence="8 9">
    <name type="scientific">Streptomyces aidingensis</name>
    <dbReference type="NCBI Taxonomy" id="910347"/>
    <lineage>
        <taxon>Bacteria</taxon>
        <taxon>Bacillati</taxon>
        <taxon>Actinomycetota</taxon>
        <taxon>Actinomycetes</taxon>
        <taxon>Kitasatosporales</taxon>
        <taxon>Streptomycetaceae</taxon>
        <taxon>Streptomyces</taxon>
    </lineage>
</organism>
<comment type="subcellular location">
    <subcellularLocation>
        <location evidence="6">Cytoplasm</location>
    </subcellularLocation>
</comment>
<dbReference type="EMBL" id="FOLM01000001">
    <property type="protein sequence ID" value="SFB89329.1"/>
    <property type="molecule type" value="Genomic_DNA"/>
</dbReference>
<reference evidence="8 9" key="1">
    <citation type="submission" date="2016-10" db="EMBL/GenBank/DDBJ databases">
        <authorList>
            <person name="de Groot N.N."/>
        </authorList>
    </citation>
    <scope>NUCLEOTIDE SEQUENCE [LARGE SCALE GENOMIC DNA]</scope>
    <source>
        <strain evidence="8 9">CGMCC 4.5739</strain>
    </source>
</reference>
<name>A0A1I1EQ78_9ACTN</name>
<proteinExistence type="inferred from homology"/>
<dbReference type="STRING" id="910347.SAMN05421773_101414"/>
<keyword evidence="5 6" id="KW-0269">Exonuclease</keyword>
<dbReference type="Pfam" id="PF02609">
    <property type="entry name" value="Exonuc_VII_S"/>
    <property type="match status" value="1"/>
</dbReference>
<dbReference type="PANTHER" id="PTHR34137:SF1">
    <property type="entry name" value="EXODEOXYRIBONUCLEASE 7 SMALL SUBUNIT"/>
    <property type="match status" value="1"/>
</dbReference>
<sequence length="122" mass="13329">MADTADRAENEDRKREMAAEEEPALGYEQARDELIEVVRRLEAGGATLEESLALWERGEELARICRHWLEGARARLDAALAADAGADAGMESVVVSRTVERVAEAEFETVRAEAEAGEDGRG</sequence>
<dbReference type="GO" id="GO:0008855">
    <property type="term" value="F:exodeoxyribonuclease VII activity"/>
    <property type="evidence" value="ECO:0007669"/>
    <property type="project" value="UniProtKB-UniRule"/>
</dbReference>